<dbReference type="Proteomes" id="UP000315522">
    <property type="component" value="Unassembled WGS sequence"/>
</dbReference>
<dbReference type="EMBL" id="QGML01004292">
    <property type="protein sequence ID" value="TVY86080.1"/>
    <property type="molecule type" value="Genomic_DNA"/>
</dbReference>
<name>A0A559LZE8_9HELO</name>
<dbReference type="GO" id="GO:0005507">
    <property type="term" value="F:copper ion binding"/>
    <property type="evidence" value="ECO:0007669"/>
    <property type="project" value="InterPro"/>
</dbReference>
<dbReference type="InterPro" id="IPR008972">
    <property type="entry name" value="Cupredoxin"/>
</dbReference>
<dbReference type="AlphaFoldDB" id="A0A559LZE8"/>
<dbReference type="SUPFAM" id="SSF49503">
    <property type="entry name" value="Cupredoxins"/>
    <property type="match status" value="1"/>
</dbReference>
<dbReference type="PANTHER" id="PTHR11709">
    <property type="entry name" value="MULTI-COPPER OXIDASE"/>
    <property type="match status" value="1"/>
</dbReference>
<protein>
    <submittedName>
        <fullName evidence="3">Laccase</fullName>
    </submittedName>
</protein>
<dbReference type="InterPro" id="IPR011706">
    <property type="entry name" value="Cu-oxidase_C"/>
</dbReference>
<comment type="caution">
    <text evidence="3">The sequence shown here is derived from an EMBL/GenBank/DDBJ whole genome shotgun (WGS) entry which is preliminary data.</text>
</comment>
<dbReference type="Pfam" id="PF07731">
    <property type="entry name" value="Cu-oxidase_2"/>
    <property type="match status" value="1"/>
</dbReference>
<reference evidence="3 4" key="1">
    <citation type="submission" date="2018-05" db="EMBL/GenBank/DDBJ databases">
        <title>Genome sequencing and assembly of the regulated plant pathogen Lachnellula willkommii and related sister species for the development of diagnostic species identification markers.</title>
        <authorList>
            <person name="Giroux E."/>
            <person name="Bilodeau G."/>
        </authorList>
    </citation>
    <scope>NUCLEOTIDE SEQUENCE [LARGE SCALE GENOMIC DNA]</scope>
    <source>
        <strain evidence="3 4">CBS 172.35</strain>
    </source>
</reference>
<dbReference type="Gene3D" id="2.60.40.420">
    <property type="entry name" value="Cupredoxins - blue copper proteins"/>
    <property type="match status" value="1"/>
</dbReference>
<dbReference type="PANTHER" id="PTHR11709:SF502">
    <property type="entry name" value="MULTICOPPER OXIDASE"/>
    <property type="match status" value="1"/>
</dbReference>
<comment type="similarity">
    <text evidence="1">Belongs to the multicopper oxidase family.</text>
</comment>
<proteinExistence type="inferred from homology"/>
<sequence>VDTADEWVYIIMETTNAVPHPIHLHGHDFYVIAQDTGTYDSSTVSFNLTNPPRRDVAMLPASGYLVIAFKTDNPGAWLMHCHIGWHTSEGFDLQIVERYSEISALIDHDTLNSTCDAWTTYATTNNVVEDDSGV</sequence>
<gene>
    <name evidence="3" type="primary">lcc2_2</name>
    <name evidence="3" type="ORF">LAWI1_G008985</name>
</gene>
<dbReference type="GO" id="GO:0016491">
    <property type="term" value="F:oxidoreductase activity"/>
    <property type="evidence" value="ECO:0007669"/>
    <property type="project" value="InterPro"/>
</dbReference>
<evidence type="ECO:0000256" key="1">
    <source>
        <dbReference type="ARBA" id="ARBA00010609"/>
    </source>
</evidence>
<evidence type="ECO:0000313" key="3">
    <source>
        <dbReference type="EMBL" id="TVY86080.1"/>
    </source>
</evidence>
<dbReference type="CDD" id="cd13901">
    <property type="entry name" value="CuRO_3_MaLCC_like"/>
    <property type="match status" value="1"/>
</dbReference>
<organism evidence="3 4">
    <name type="scientific">Lachnellula willkommii</name>
    <dbReference type="NCBI Taxonomy" id="215461"/>
    <lineage>
        <taxon>Eukaryota</taxon>
        <taxon>Fungi</taxon>
        <taxon>Dikarya</taxon>
        <taxon>Ascomycota</taxon>
        <taxon>Pezizomycotina</taxon>
        <taxon>Leotiomycetes</taxon>
        <taxon>Helotiales</taxon>
        <taxon>Lachnaceae</taxon>
        <taxon>Lachnellula</taxon>
    </lineage>
</organism>
<keyword evidence="4" id="KW-1185">Reference proteome</keyword>
<evidence type="ECO:0000259" key="2">
    <source>
        <dbReference type="Pfam" id="PF07731"/>
    </source>
</evidence>
<evidence type="ECO:0000313" key="4">
    <source>
        <dbReference type="Proteomes" id="UP000315522"/>
    </source>
</evidence>
<dbReference type="InterPro" id="IPR045087">
    <property type="entry name" value="Cu-oxidase_fam"/>
</dbReference>
<feature type="non-terminal residue" evidence="3">
    <location>
        <position position="1"/>
    </location>
</feature>
<feature type="domain" description="Plastocyanin-like" evidence="2">
    <location>
        <begin position="5"/>
        <end position="98"/>
    </location>
</feature>
<accession>A0A559LZE8</accession>